<evidence type="ECO:0000256" key="7">
    <source>
        <dbReference type="ARBA" id="ARBA00023224"/>
    </source>
</evidence>
<dbReference type="InterPro" id="IPR004089">
    <property type="entry name" value="MCPsignal_dom"/>
</dbReference>
<evidence type="ECO:0000256" key="2">
    <source>
        <dbReference type="ARBA" id="ARBA00022475"/>
    </source>
</evidence>
<comment type="caution">
    <text evidence="10">The sequence shown here is derived from an EMBL/GenBank/DDBJ whole genome shotgun (WGS) entry which is preliminary data.</text>
</comment>
<dbReference type="Pfam" id="PF08495">
    <property type="entry name" value="FIST"/>
    <property type="match status" value="1"/>
</dbReference>
<protein>
    <submittedName>
        <fullName evidence="10">FIST C domain-containing protein</fullName>
    </submittedName>
</protein>
<evidence type="ECO:0000313" key="10">
    <source>
        <dbReference type="EMBL" id="SEQ84654.1"/>
    </source>
</evidence>
<accession>A0A9X8QKA6</accession>
<dbReference type="AlphaFoldDB" id="A0A9X8QKA6"/>
<evidence type="ECO:0000313" key="11">
    <source>
        <dbReference type="Proteomes" id="UP000183210"/>
    </source>
</evidence>
<name>A0A9X8QKA6_9PSED</name>
<dbReference type="SMART" id="SM01204">
    <property type="entry name" value="FIST_C"/>
    <property type="match status" value="1"/>
</dbReference>
<dbReference type="Pfam" id="PF00015">
    <property type="entry name" value="MCPsignal"/>
    <property type="match status" value="1"/>
</dbReference>
<comment type="subcellular location">
    <subcellularLocation>
        <location evidence="1">Cell membrane</location>
    </subcellularLocation>
</comment>
<dbReference type="EMBL" id="FOEV01000009">
    <property type="protein sequence ID" value="SEQ84654.1"/>
    <property type="molecule type" value="Genomic_DNA"/>
</dbReference>
<dbReference type="PANTHER" id="PTHR32089">
    <property type="entry name" value="METHYL-ACCEPTING CHEMOTAXIS PROTEIN MCPB"/>
    <property type="match status" value="1"/>
</dbReference>
<evidence type="ECO:0000256" key="4">
    <source>
        <dbReference type="ARBA" id="ARBA00022692"/>
    </source>
</evidence>
<dbReference type="InterPro" id="IPR019494">
    <property type="entry name" value="FIST_C"/>
</dbReference>
<keyword evidence="7 8" id="KW-0807">Transducer</keyword>
<dbReference type="GO" id="GO:0006935">
    <property type="term" value="P:chemotaxis"/>
    <property type="evidence" value="ECO:0007669"/>
    <property type="project" value="UniProtKB-ARBA"/>
</dbReference>
<dbReference type="PANTHER" id="PTHR32089:SF112">
    <property type="entry name" value="LYSOZYME-LIKE PROTEIN-RELATED"/>
    <property type="match status" value="1"/>
</dbReference>
<dbReference type="InterPro" id="IPR013702">
    <property type="entry name" value="FIST_domain_N"/>
</dbReference>
<dbReference type="Proteomes" id="UP000183210">
    <property type="component" value="Unassembled WGS sequence"/>
</dbReference>
<dbReference type="GO" id="GO:0007165">
    <property type="term" value="P:signal transduction"/>
    <property type="evidence" value="ECO:0007669"/>
    <property type="project" value="UniProtKB-KW"/>
</dbReference>
<sequence length="676" mass="74569">MMNLFSRLKPASAHSGGVMSVLSSSGQLQNHLKTLRFEPTYIAGFVSPHVDLDKVARQVAERFPGAALTLCTTSGELCSQNDQLYCATGNQWDRVVLQLFDASIIASAETVYVPLESQDIRARGPRMSMQQRIAKLIESIKRLRVNTTIDHRDTLAYVTFDGLSASESFFMEALYESGRFPCLFVGGSAGGKTDFVKTLIHDGKRSYENHVQIVFLKCARNARFGVFKSQNFEPTSVSLSVLTASLEERYISQVIDSKGNIRSMVAALCESLNCEPKDLEKRLANYSFAIRVGEELFVRSIAQIDYDKERIHLFCDVAPGEELVMVKRTPILEATRKDLQRFLQGKSGKPVGGLLNDCILRRLNNGNDLSRMNEAFDDIPVVGFSTFGEILGLNLNQTLTAVFFFRTPEGAPFRDEYIDNFTAHYGEFKAFFLRRQIKKLAGLSQVVVKQIDEFKRKNFASYIDSNGLDDHIKPVFRGLEDLGAVLHQADQNQEQIAQKLNHYAGELHVSMDDLSSTINQQGSVIDQAGGTVKSLSSQAESVVRSANDLAQSSLKIQSIVQMIQQIAGQTNLLALNAAIEAARAGEQGRGFAVVADEVRKLAEKTQQNAGEIGTDIDKLAEEIRQVAQQIEVQSQDVNALTELLGALEGSSSATASTSRRTKDVADTLIGLTRNGH</sequence>
<dbReference type="SMART" id="SM00897">
    <property type="entry name" value="FIST"/>
    <property type="match status" value="1"/>
</dbReference>
<evidence type="ECO:0000256" key="6">
    <source>
        <dbReference type="ARBA" id="ARBA00023136"/>
    </source>
</evidence>
<dbReference type="GO" id="GO:0005886">
    <property type="term" value="C:plasma membrane"/>
    <property type="evidence" value="ECO:0007669"/>
    <property type="project" value="UniProtKB-SubCell"/>
</dbReference>
<dbReference type="PROSITE" id="PS50111">
    <property type="entry name" value="CHEMOTAXIS_TRANSDUC_2"/>
    <property type="match status" value="1"/>
</dbReference>
<proteinExistence type="predicted"/>
<dbReference type="SMART" id="SM00283">
    <property type="entry name" value="MA"/>
    <property type="match status" value="1"/>
</dbReference>
<feature type="domain" description="Methyl-accepting transducer" evidence="9">
    <location>
        <begin position="479"/>
        <end position="676"/>
    </location>
</feature>
<gene>
    <name evidence="10" type="ORF">SAMN05216409_10995</name>
</gene>
<evidence type="ECO:0000259" key="9">
    <source>
        <dbReference type="PROSITE" id="PS50111"/>
    </source>
</evidence>
<keyword evidence="3" id="KW-0488">Methylation</keyword>
<keyword evidence="5" id="KW-1133">Transmembrane helix</keyword>
<dbReference type="SUPFAM" id="SSF58104">
    <property type="entry name" value="Methyl-accepting chemotaxis protein (MCP) signaling domain"/>
    <property type="match status" value="1"/>
</dbReference>
<evidence type="ECO:0000256" key="8">
    <source>
        <dbReference type="PROSITE-ProRule" id="PRU00284"/>
    </source>
</evidence>
<dbReference type="Pfam" id="PF10442">
    <property type="entry name" value="FIST_C"/>
    <property type="match status" value="1"/>
</dbReference>
<keyword evidence="2" id="KW-1003">Cell membrane</keyword>
<evidence type="ECO:0000256" key="1">
    <source>
        <dbReference type="ARBA" id="ARBA00004236"/>
    </source>
</evidence>
<reference evidence="10 11" key="1">
    <citation type="submission" date="2016-10" db="EMBL/GenBank/DDBJ databases">
        <authorList>
            <person name="Varghese N."/>
            <person name="Submissions S."/>
        </authorList>
    </citation>
    <scope>NUCLEOTIDE SEQUENCE [LARGE SCALE GENOMIC DNA]</scope>
    <source>
        <strain evidence="10 11">LMG 21974</strain>
    </source>
</reference>
<dbReference type="Gene3D" id="1.10.287.950">
    <property type="entry name" value="Methyl-accepting chemotaxis protein"/>
    <property type="match status" value="1"/>
</dbReference>
<evidence type="ECO:0000256" key="3">
    <source>
        <dbReference type="ARBA" id="ARBA00022481"/>
    </source>
</evidence>
<evidence type="ECO:0000256" key="5">
    <source>
        <dbReference type="ARBA" id="ARBA00022989"/>
    </source>
</evidence>
<organism evidence="10 11">
    <name type="scientific">Pseudomonas lutea</name>
    <dbReference type="NCBI Taxonomy" id="243924"/>
    <lineage>
        <taxon>Bacteria</taxon>
        <taxon>Pseudomonadati</taxon>
        <taxon>Pseudomonadota</taxon>
        <taxon>Gammaproteobacteria</taxon>
        <taxon>Pseudomonadales</taxon>
        <taxon>Pseudomonadaceae</taxon>
        <taxon>Pseudomonas</taxon>
    </lineage>
</organism>
<keyword evidence="6" id="KW-0472">Membrane</keyword>
<keyword evidence="4" id="KW-0812">Transmembrane</keyword>